<sequence length="120" mass="13825">MFYTLHQGTQEKECVLMKTRLLGTVKAINDTLLTGDSTAENIYLADFETGLQDRPVTYVLKAWKEEIDYLTSRGNTGYVSLEILSIWLSSPRISSEIERRSFSKTAYFLPHVLMFLYCIQ</sequence>
<evidence type="ECO:0000313" key="2">
    <source>
        <dbReference type="Proteomes" id="UP000077315"/>
    </source>
</evidence>
<dbReference type="RefSeq" id="XP_018290104.1">
    <property type="nucleotide sequence ID" value="XM_018436223.1"/>
</dbReference>
<keyword evidence="2" id="KW-1185">Reference proteome</keyword>
<dbReference type="VEuPathDB" id="FungiDB:PHYBLDRAFT_169968"/>
<accession>A0A167M7W3</accession>
<dbReference type="AlphaFoldDB" id="A0A167M7W3"/>
<organism evidence="1 2">
    <name type="scientific">Phycomyces blakesleeanus (strain ATCC 8743b / DSM 1359 / FGSC 10004 / NBRC 33097 / NRRL 1555)</name>
    <dbReference type="NCBI Taxonomy" id="763407"/>
    <lineage>
        <taxon>Eukaryota</taxon>
        <taxon>Fungi</taxon>
        <taxon>Fungi incertae sedis</taxon>
        <taxon>Mucoromycota</taxon>
        <taxon>Mucoromycotina</taxon>
        <taxon>Mucoromycetes</taxon>
        <taxon>Mucorales</taxon>
        <taxon>Phycomycetaceae</taxon>
        <taxon>Phycomyces</taxon>
    </lineage>
</organism>
<evidence type="ECO:0000313" key="1">
    <source>
        <dbReference type="EMBL" id="OAD72064.1"/>
    </source>
</evidence>
<dbReference type="EMBL" id="KV440984">
    <property type="protein sequence ID" value="OAD72064.1"/>
    <property type="molecule type" value="Genomic_DNA"/>
</dbReference>
<protein>
    <submittedName>
        <fullName evidence="1">Uncharacterized protein</fullName>
    </submittedName>
</protein>
<reference evidence="2" key="1">
    <citation type="submission" date="2015-06" db="EMBL/GenBank/DDBJ databases">
        <title>Expansion of signal transduction pathways in fungi by whole-genome duplication.</title>
        <authorList>
            <consortium name="DOE Joint Genome Institute"/>
            <person name="Corrochano L.M."/>
            <person name="Kuo A."/>
            <person name="Marcet-Houben M."/>
            <person name="Polaino S."/>
            <person name="Salamov A."/>
            <person name="Villalobos J.M."/>
            <person name="Alvarez M.I."/>
            <person name="Avalos J."/>
            <person name="Benito E.P."/>
            <person name="Benoit I."/>
            <person name="Burger G."/>
            <person name="Camino L.P."/>
            <person name="Canovas D."/>
            <person name="Cerda-Olmedo E."/>
            <person name="Cheng J.-F."/>
            <person name="Dominguez A."/>
            <person name="Elias M."/>
            <person name="Eslava A.P."/>
            <person name="Glaser F."/>
            <person name="Grimwood J."/>
            <person name="Gutierrez G."/>
            <person name="Heitman J."/>
            <person name="Henrissat B."/>
            <person name="Iturriaga E.A."/>
            <person name="Lang B.F."/>
            <person name="Lavin J.L."/>
            <person name="Lee S."/>
            <person name="Li W."/>
            <person name="Lindquist E."/>
            <person name="Lopez-Garcia S."/>
            <person name="Luque E.M."/>
            <person name="Marcos A.T."/>
            <person name="Martin J."/>
            <person name="McCluskey K."/>
            <person name="Medina H.R."/>
            <person name="Miralles-Duran A."/>
            <person name="Miyazaki A."/>
            <person name="Munoz-Torres E."/>
            <person name="Oguiza J.A."/>
            <person name="Ohm R."/>
            <person name="Olmedo M."/>
            <person name="Orejas M."/>
            <person name="Ortiz-Castellanos L."/>
            <person name="Pisabarro A.G."/>
            <person name="Rodriguez-Romero J."/>
            <person name="Ruiz-Herrera J."/>
            <person name="Ruiz-Vazquez R."/>
            <person name="Sanz C."/>
            <person name="Schackwitz W."/>
            <person name="Schmutz J."/>
            <person name="Shahriari M."/>
            <person name="Shelest E."/>
            <person name="Silva-Franco F."/>
            <person name="Soanes D."/>
            <person name="Syed K."/>
            <person name="Tagua V.G."/>
            <person name="Talbot N.J."/>
            <person name="Thon M."/>
            <person name="De vries R.P."/>
            <person name="Wiebenga A."/>
            <person name="Yadav J.S."/>
            <person name="Braun E.L."/>
            <person name="Baker S."/>
            <person name="Garre V."/>
            <person name="Horwitz B."/>
            <person name="Torres-Martinez S."/>
            <person name="Idnurm A."/>
            <person name="Herrera-Estrella A."/>
            <person name="Gabaldon T."/>
            <person name="Grigoriev I.V."/>
        </authorList>
    </citation>
    <scope>NUCLEOTIDE SEQUENCE [LARGE SCALE GENOMIC DNA]</scope>
    <source>
        <strain evidence="2">NRRL 1555(-)</strain>
    </source>
</reference>
<proteinExistence type="predicted"/>
<gene>
    <name evidence="1" type="ORF">PHYBLDRAFT_169968</name>
</gene>
<dbReference type="Proteomes" id="UP000077315">
    <property type="component" value="Unassembled WGS sequence"/>
</dbReference>
<dbReference type="GeneID" id="28997129"/>
<dbReference type="InParanoid" id="A0A167M7W3"/>
<name>A0A167M7W3_PHYB8</name>